<keyword evidence="2" id="KW-1185">Reference proteome</keyword>
<dbReference type="SUPFAM" id="SSF110296">
    <property type="entry name" value="Oligoxyloglucan reducing end-specific cellobiohydrolase"/>
    <property type="match status" value="1"/>
</dbReference>
<organism evidence="1 2">
    <name type="scientific">Amycolatopsis thermophila</name>
    <dbReference type="NCBI Taxonomy" id="206084"/>
    <lineage>
        <taxon>Bacteria</taxon>
        <taxon>Bacillati</taxon>
        <taxon>Actinomycetota</taxon>
        <taxon>Actinomycetes</taxon>
        <taxon>Pseudonocardiales</taxon>
        <taxon>Pseudonocardiaceae</taxon>
        <taxon>Amycolatopsis</taxon>
    </lineage>
</organism>
<dbReference type="RefSeq" id="WP_306996823.1">
    <property type="nucleotide sequence ID" value="NZ_JAUSUT010000001.1"/>
</dbReference>
<evidence type="ECO:0000313" key="2">
    <source>
        <dbReference type="Proteomes" id="UP001229651"/>
    </source>
</evidence>
<protein>
    <submittedName>
        <fullName evidence="1">Photosystem II stability/assembly factor-like uncharacterized protein</fullName>
    </submittedName>
</protein>
<comment type="caution">
    <text evidence="1">The sequence shown here is derived from an EMBL/GenBank/DDBJ whole genome shotgun (WGS) entry which is preliminary data.</text>
</comment>
<evidence type="ECO:0000313" key="1">
    <source>
        <dbReference type="EMBL" id="MDQ0381994.1"/>
    </source>
</evidence>
<sequence length="112" mass="11684">MEAKHDRADVLIANTADRLAGSTDGGVTFTPLPDAPDLVSVEWPAPDVFFGSDPNNTVYLSTDGGGTWRRQGQAPGPPAAFAATSATEVYVATDSAIHHSTDGGRTLRQTLS</sequence>
<gene>
    <name evidence="1" type="ORF">FB470_005988</name>
</gene>
<reference evidence="1 2" key="1">
    <citation type="submission" date="2023-07" db="EMBL/GenBank/DDBJ databases">
        <title>Sequencing the genomes of 1000 actinobacteria strains.</title>
        <authorList>
            <person name="Klenk H.-P."/>
        </authorList>
    </citation>
    <scope>NUCLEOTIDE SEQUENCE [LARGE SCALE GENOMIC DNA]</scope>
    <source>
        <strain evidence="1 2">DSM 45805</strain>
    </source>
</reference>
<dbReference type="CDD" id="cd15482">
    <property type="entry name" value="Sialidase_non-viral"/>
    <property type="match status" value="1"/>
</dbReference>
<name>A0ABU0F334_9PSEU</name>
<dbReference type="Proteomes" id="UP001229651">
    <property type="component" value="Unassembled WGS sequence"/>
</dbReference>
<proteinExistence type="predicted"/>
<dbReference type="EMBL" id="JAUSUT010000001">
    <property type="protein sequence ID" value="MDQ0381994.1"/>
    <property type="molecule type" value="Genomic_DNA"/>
</dbReference>
<dbReference type="InterPro" id="IPR015943">
    <property type="entry name" value="WD40/YVTN_repeat-like_dom_sf"/>
</dbReference>
<accession>A0ABU0F334</accession>
<dbReference type="Gene3D" id="2.130.10.10">
    <property type="entry name" value="YVTN repeat-like/Quinoprotein amine dehydrogenase"/>
    <property type="match status" value="1"/>
</dbReference>